<name>A0ABW1WGQ0_9BACL</name>
<dbReference type="EMBL" id="JBHSTQ010000006">
    <property type="protein sequence ID" value="MFC6386493.1"/>
    <property type="molecule type" value="Genomic_DNA"/>
</dbReference>
<dbReference type="PANTHER" id="PTHR33164">
    <property type="entry name" value="TRANSCRIPTIONAL REGULATOR, MARR FAMILY"/>
    <property type="match status" value="1"/>
</dbReference>
<dbReference type="InterPro" id="IPR039422">
    <property type="entry name" value="MarR/SlyA-like"/>
</dbReference>
<protein>
    <submittedName>
        <fullName evidence="3">MarR family winged helix-turn-helix transcriptional regulator</fullName>
    </submittedName>
</protein>
<evidence type="ECO:0000256" key="1">
    <source>
        <dbReference type="ARBA" id="ARBA00023125"/>
    </source>
</evidence>
<reference evidence="4" key="1">
    <citation type="journal article" date="2019" name="Int. J. Syst. Evol. Microbiol.">
        <title>The Global Catalogue of Microorganisms (GCM) 10K type strain sequencing project: providing services to taxonomists for standard genome sequencing and annotation.</title>
        <authorList>
            <consortium name="The Broad Institute Genomics Platform"/>
            <consortium name="The Broad Institute Genome Sequencing Center for Infectious Disease"/>
            <person name="Wu L."/>
            <person name="Ma J."/>
        </authorList>
    </citation>
    <scope>NUCLEOTIDE SEQUENCE [LARGE SCALE GENOMIC DNA]</scope>
    <source>
        <strain evidence="4">CCUG 42001</strain>
    </source>
</reference>
<dbReference type="PANTHER" id="PTHR33164:SF67">
    <property type="entry name" value="TRANSCRIPTIONAL REGULATOR, MARR FAMILY"/>
    <property type="match status" value="1"/>
</dbReference>
<dbReference type="InterPro" id="IPR036388">
    <property type="entry name" value="WH-like_DNA-bd_sf"/>
</dbReference>
<sequence length="140" mass="16314">MTHTNRETTIHEIESNLSIMIRRYRRTINDLLGSELTAHEFFFLSCLYKNQPETASAIAKRLEVSPSYATNVVDKLIRKNYVARKRSESDRRIIQLTVTAEGNALYQKLSAVRREYANEMFKEINDEELEQLSMLLGKLN</sequence>
<dbReference type="PRINTS" id="PR00598">
    <property type="entry name" value="HTHMARR"/>
</dbReference>
<dbReference type="SMART" id="SM00347">
    <property type="entry name" value="HTH_MARR"/>
    <property type="match status" value="1"/>
</dbReference>
<accession>A0ABW1WGQ0</accession>
<dbReference type="Proteomes" id="UP001596267">
    <property type="component" value="Unassembled WGS sequence"/>
</dbReference>
<dbReference type="RefSeq" id="WP_253054119.1">
    <property type="nucleotide sequence ID" value="NZ_JAMXWN010000006.1"/>
</dbReference>
<dbReference type="Pfam" id="PF01047">
    <property type="entry name" value="MarR"/>
    <property type="match status" value="1"/>
</dbReference>
<dbReference type="SUPFAM" id="SSF46785">
    <property type="entry name" value="Winged helix' DNA-binding domain"/>
    <property type="match status" value="1"/>
</dbReference>
<dbReference type="InterPro" id="IPR000835">
    <property type="entry name" value="HTH_MarR-typ"/>
</dbReference>
<keyword evidence="1" id="KW-0238">DNA-binding</keyword>
<evidence type="ECO:0000313" key="3">
    <source>
        <dbReference type="EMBL" id="MFC6386493.1"/>
    </source>
</evidence>
<evidence type="ECO:0000259" key="2">
    <source>
        <dbReference type="PROSITE" id="PS50995"/>
    </source>
</evidence>
<dbReference type="PROSITE" id="PS50995">
    <property type="entry name" value="HTH_MARR_2"/>
    <property type="match status" value="1"/>
</dbReference>
<dbReference type="InterPro" id="IPR036390">
    <property type="entry name" value="WH_DNA-bd_sf"/>
</dbReference>
<proteinExistence type="predicted"/>
<comment type="caution">
    <text evidence="3">The sequence shown here is derived from an EMBL/GenBank/DDBJ whole genome shotgun (WGS) entry which is preliminary data.</text>
</comment>
<organism evidence="3 4">
    <name type="scientific">Sporolactobacillus kofuensis</name>
    <dbReference type="NCBI Taxonomy" id="269672"/>
    <lineage>
        <taxon>Bacteria</taxon>
        <taxon>Bacillati</taxon>
        <taxon>Bacillota</taxon>
        <taxon>Bacilli</taxon>
        <taxon>Bacillales</taxon>
        <taxon>Sporolactobacillaceae</taxon>
        <taxon>Sporolactobacillus</taxon>
    </lineage>
</organism>
<dbReference type="Gene3D" id="1.10.10.10">
    <property type="entry name" value="Winged helix-like DNA-binding domain superfamily/Winged helix DNA-binding domain"/>
    <property type="match status" value="1"/>
</dbReference>
<feature type="domain" description="HTH marR-type" evidence="2">
    <location>
        <begin position="1"/>
        <end position="140"/>
    </location>
</feature>
<evidence type="ECO:0000313" key="4">
    <source>
        <dbReference type="Proteomes" id="UP001596267"/>
    </source>
</evidence>
<gene>
    <name evidence="3" type="ORF">ACFP7A_07755</name>
</gene>
<keyword evidence="4" id="KW-1185">Reference proteome</keyword>